<dbReference type="EMBL" id="QBIY01009794">
    <property type="protein sequence ID" value="RXN36005.1"/>
    <property type="molecule type" value="Genomic_DNA"/>
</dbReference>
<reference evidence="2 3" key="1">
    <citation type="submission" date="2018-03" db="EMBL/GenBank/DDBJ databases">
        <title>Draft genome sequence of Rohu Carp (Labeo rohita).</title>
        <authorList>
            <person name="Das P."/>
            <person name="Kushwaha B."/>
            <person name="Joshi C.G."/>
            <person name="Kumar D."/>
            <person name="Nagpure N.S."/>
            <person name="Sahoo L."/>
            <person name="Das S.P."/>
            <person name="Bit A."/>
            <person name="Patnaik S."/>
            <person name="Meher P.K."/>
            <person name="Jayasankar P."/>
            <person name="Koringa P.G."/>
            <person name="Patel N.V."/>
            <person name="Hinsu A.T."/>
            <person name="Kumar R."/>
            <person name="Pandey M."/>
            <person name="Agarwal S."/>
            <person name="Srivastava S."/>
            <person name="Singh M."/>
            <person name="Iquebal M.A."/>
            <person name="Jaiswal S."/>
            <person name="Angadi U.B."/>
            <person name="Kumar N."/>
            <person name="Raza M."/>
            <person name="Shah T.M."/>
            <person name="Rai A."/>
            <person name="Jena J.K."/>
        </authorList>
    </citation>
    <scope>NUCLEOTIDE SEQUENCE [LARGE SCALE GENOMIC DNA]</scope>
    <source>
        <strain evidence="2">DASCIFA01</strain>
        <tissue evidence="2">Testis</tissue>
    </source>
</reference>
<evidence type="ECO:0000313" key="2">
    <source>
        <dbReference type="EMBL" id="RXN36005.1"/>
    </source>
</evidence>
<comment type="caution">
    <text evidence="2">The sequence shown here is derived from an EMBL/GenBank/DDBJ whole genome shotgun (WGS) entry which is preliminary data.</text>
</comment>
<proteinExistence type="predicted"/>
<organism evidence="2 3">
    <name type="scientific">Labeo rohita</name>
    <name type="common">Indian major carp</name>
    <name type="synonym">Cyprinus rohita</name>
    <dbReference type="NCBI Taxonomy" id="84645"/>
    <lineage>
        <taxon>Eukaryota</taxon>
        <taxon>Metazoa</taxon>
        <taxon>Chordata</taxon>
        <taxon>Craniata</taxon>
        <taxon>Vertebrata</taxon>
        <taxon>Euteleostomi</taxon>
        <taxon>Actinopterygii</taxon>
        <taxon>Neopterygii</taxon>
        <taxon>Teleostei</taxon>
        <taxon>Ostariophysi</taxon>
        <taxon>Cypriniformes</taxon>
        <taxon>Cyprinidae</taxon>
        <taxon>Labeoninae</taxon>
        <taxon>Labeonini</taxon>
        <taxon>Labeo</taxon>
    </lineage>
</organism>
<feature type="region of interest" description="Disordered" evidence="1">
    <location>
        <begin position="1"/>
        <end position="48"/>
    </location>
</feature>
<evidence type="ECO:0000313" key="3">
    <source>
        <dbReference type="Proteomes" id="UP000290572"/>
    </source>
</evidence>
<feature type="compositionally biased region" description="Low complexity" evidence="1">
    <location>
        <begin position="26"/>
        <end position="47"/>
    </location>
</feature>
<protein>
    <submittedName>
        <fullName evidence="2">Uncharacterized protein</fullName>
    </submittedName>
</protein>
<name>A0A498NVJ9_LABRO</name>
<dbReference type="Proteomes" id="UP000290572">
    <property type="component" value="Unassembled WGS sequence"/>
</dbReference>
<gene>
    <name evidence="2" type="ORF">ROHU_003340</name>
</gene>
<keyword evidence="3" id="KW-1185">Reference proteome</keyword>
<evidence type="ECO:0000256" key="1">
    <source>
        <dbReference type="SAM" id="MobiDB-lite"/>
    </source>
</evidence>
<sequence length="111" mass="11907">MEREDESQAAGYDHPEDQEPTGSFDGSEPGSPLPEPAAASASPVGPSTLAAVPTAKQFDDSTTEETRILSSVGLLHFDWLPPNRIIAHYHKIDLTLITCSLPKTLPDTPII</sequence>
<dbReference type="AlphaFoldDB" id="A0A498NVJ9"/>
<accession>A0A498NVJ9</accession>